<keyword evidence="8" id="KW-1185">Reference proteome</keyword>
<name>A0AAE3HJQ1_9GAMM</name>
<comment type="caution">
    <text evidence="7">The sequence shown here is derived from an EMBL/GenBank/DDBJ whole genome shotgun (WGS) entry which is preliminary data.</text>
</comment>
<feature type="transmembrane region" description="Helical" evidence="5">
    <location>
        <begin position="57"/>
        <end position="79"/>
    </location>
</feature>
<dbReference type="InterPro" id="IPR006685">
    <property type="entry name" value="MscS_channel_2nd"/>
</dbReference>
<feature type="transmembrane region" description="Helical" evidence="5">
    <location>
        <begin position="91"/>
        <end position="116"/>
    </location>
</feature>
<dbReference type="Proteomes" id="UP001204445">
    <property type="component" value="Unassembled WGS sequence"/>
</dbReference>
<dbReference type="SUPFAM" id="SSF50182">
    <property type="entry name" value="Sm-like ribonucleoproteins"/>
    <property type="match status" value="1"/>
</dbReference>
<sequence length="202" mass="23079">MTDWIASPLEWLQNYQLNLLFSAVVVVVYFIIRRIVLPKLEAYVERDNLNQQTFRSALFTFSLLSAVVALGILLLIWGINIRELLAVSTGIMALTGVALFATWSILSNVTAFFILLSHQSYRRGNYIRVIDVDNYIEGYISEINMFNTILITEDRETVVYPNNLLTARATIINPRDRKRPIGKIEDFRKTETSVDGGLNDKD</sequence>
<feature type="transmembrane region" description="Helical" evidence="5">
    <location>
        <begin position="15"/>
        <end position="36"/>
    </location>
</feature>
<dbReference type="GO" id="GO:0008381">
    <property type="term" value="F:mechanosensitive monoatomic ion channel activity"/>
    <property type="evidence" value="ECO:0007669"/>
    <property type="project" value="InterPro"/>
</dbReference>
<comment type="subcellular location">
    <subcellularLocation>
        <location evidence="5">Cell inner membrane</location>
        <topology evidence="5">Multi-pass membrane protein</topology>
    </subcellularLocation>
    <subcellularLocation>
        <location evidence="1">Membrane</location>
    </subcellularLocation>
</comment>
<keyword evidence="5" id="KW-1003">Cell membrane</keyword>
<dbReference type="Pfam" id="PF00924">
    <property type="entry name" value="MS_channel_2nd"/>
    <property type="match status" value="1"/>
</dbReference>
<keyword evidence="3 5" id="KW-1133">Transmembrane helix</keyword>
<dbReference type="EMBL" id="JANUCT010000010">
    <property type="protein sequence ID" value="MCS3903604.1"/>
    <property type="molecule type" value="Genomic_DNA"/>
</dbReference>
<dbReference type="Gene3D" id="2.30.30.60">
    <property type="match status" value="1"/>
</dbReference>
<evidence type="ECO:0000259" key="6">
    <source>
        <dbReference type="Pfam" id="PF00924"/>
    </source>
</evidence>
<proteinExistence type="inferred from homology"/>
<keyword evidence="5" id="KW-0407">Ion channel</keyword>
<protein>
    <recommendedName>
        <fullName evidence="5">Small-conductance mechanosensitive channel</fullName>
    </recommendedName>
</protein>
<dbReference type="RefSeq" id="WP_259055490.1">
    <property type="nucleotide sequence ID" value="NZ_JANUCT010000010.1"/>
</dbReference>
<dbReference type="PANTHER" id="PTHR30221">
    <property type="entry name" value="SMALL-CONDUCTANCE MECHANOSENSITIVE CHANNEL"/>
    <property type="match status" value="1"/>
</dbReference>
<keyword evidence="5" id="KW-0406">Ion transport</keyword>
<dbReference type="InterPro" id="IPR023408">
    <property type="entry name" value="MscS_beta-dom_sf"/>
</dbReference>
<dbReference type="AlphaFoldDB" id="A0AAE3HJQ1"/>
<evidence type="ECO:0000256" key="1">
    <source>
        <dbReference type="ARBA" id="ARBA00004370"/>
    </source>
</evidence>
<dbReference type="PANTHER" id="PTHR30221:SF8">
    <property type="entry name" value="SMALL-CONDUCTANCE MECHANOSENSITIVE CHANNEL"/>
    <property type="match status" value="1"/>
</dbReference>
<keyword evidence="5" id="KW-0813">Transport</keyword>
<gene>
    <name evidence="7" type="ORF">J2T55_001633</name>
</gene>
<dbReference type="GO" id="GO:0005886">
    <property type="term" value="C:plasma membrane"/>
    <property type="evidence" value="ECO:0007669"/>
    <property type="project" value="UniProtKB-SubCell"/>
</dbReference>
<comment type="caution">
    <text evidence="5">Lacks conserved residue(s) required for the propagation of feature annotation.</text>
</comment>
<comment type="subunit">
    <text evidence="5">Homoheptamer.</text>
</comment>
<accession>A0AAE3HJQ1</accession>
<comment type="similarity">
    <text evidence="5">Belongs to the MscS (TC 1.A.23) family.</text>
</comment>
<evidence type="ECO:0000313" key="8">
    <source>
        <dbReference type="Proteomes" id="UP001204445"/>
    </source>
</evidence>
<dbReference type="InterPro" id="IPR010920">
    <property type="entry name" value="LSM_dom_sf"/>
</dbReference>
<keyword evidence="5" id="KW-0997">Cell inner membrane</keyword>
<evidence type="ECO:0000256" key="5">
    <source>
        <dbReference type="RuleBase" id="RU369025"/>
    </source>
</evidence>
<comment type="function">
    <text evidence="5">Mechanosensitive channel that participates in the regulation of osmotic pressure changes within the cell, opening in response to stretch forces in the membrane lipid bilayer, without the need for other proteins. Contributes to normal resistance to hypoosmotic shock. Forms an ion channel of 1.0 nanosiemens conductance with a slight preference for anions.</text>
</comment>
<evidence type="ECO:0000256" key="3">
    <source>
        <dbReference type="ARBA" id="ARBA00022989"/>
    </source>
</evidence>
<keyword evidence="4 5" id="KW-0472">Membrane</keyword>
<evidence type="ECO:0000256" key="2">
    <source>
        <dbReference type="ARBA" id="ARBA00022692"/>
    </source>
</evidence>
<feature type="domain" description="Mechanosensitive ion channel MscS" evidence="6">
    <location>
        <begin position="105"/>
        <end position="168"/>
    </location>
</feature>
<dbReference type="InterPro" id="IPR045275">
    <property type="entry name" value="MscS_archaea/bacteria_type"/>
</dbReference>
<organism evidence="7 8">
    <name type="scientific">Methylohalomonas lacus</name>
    <dbReference type="NCBI Taxonomy" id="398773"/>
    <lineage>
        <taxon>Bacteria</taxon>
        <taxon>Pseudomonadati</taxon>
        <taxon>Pseudomonadota</taxon>
        <taxon>Gammaproteobacteria</taxon>
        <taxon>Methylohalomonadales</taxon>
        <taxon>Methylohalomonadaceae</taxon>
        <taxon>Methylohalomonas</taxon>
    </lineage>
</organism>
<evidence type="ECO:0000313" key="7">
    <source>
        <dbReference type="EMBL" id="MCS3903604.1"/>
    </source>
</evidence>
<reference evidence="7" key="1">
    <citation type="submission" date="2022-08" db="EMBL/GenBank/DDBJ databases">
        <title>Genomic Encyclopedia of Type Strains, Phase III (KMG-III): the genomes of soil and plant-associated and newly described type strains.</title>
        <authorList>
            <person name="Whitman W."/>
        </authorList>
    </citation>
    <scope>NUCLEOTIDE SEQUENCE</scope>
    <source>
        <strain evidence="7">HMT 1</strain>
    </source>
</reference>
<keyword evidence="2 5" id="KW-0812">Transmembrane</keyword>
<evidence type="ECO:0000256" key="4">
    <source>
        <dbReference type="ARBA" id="ARBA00023136"/>
    </source>
</evidence>